<evidence type="ECO:0000313" key="2">
    <source>
        <dbReference type="Proteomes" id="UP000198975"/>
    </source>
</evidence>
<dbReference type="InterPro" id="IPR037143">
    <property type="entry name" value="4-PPantetheinyl_Trfase_dom_sf"/>
</dbReference>
<accession>A0A1C4E0Q6</accession>
<dbReference type="SUPFAM" id="SSF56214">
    <property type="entry name" value="4'-phosphopantetheinyl transferase"/>
    <property type="match status" value="1"/>
</dbReference>
<keyword evidence="2" id="KW-1185">Reference proteome</keyword>
<reference evidence="2" key="1">
    <citation type="submission" date="2016-08" db="EMBL/GenBank/DDBJ databases">
        <authorList>
            <person name="Varghese N."/>
            <person name="Submissions Spin"/>
        </authorList>
    </citation>
    <scope>NUCLEOTIDE SEQUENCE [LARGE SCALE GENOMIC DNA]</scope>
    <source>
        <strain evidence="2">REICA_082</strain>
    </source>
</reference>
<name>A0A1C4E0Q6_9ENTR</name>
<dbReference type="RefSeq" id="WP_088236956.1">
    <property type="nucleotide sequence ID" value="NZ_FMAY01000016.1"/>
</dbReference>
<dbReference type="GO" id="GO:0008897">
    <property type="term" value="F:holo-[acyl-carrier-protein] synthase activity"/>
    <property type="evidence" value="ECO:0007669"/>
    <property type="project" value="InterPro"/>
</dbReference>
<organism evidence="1 2">
    <name type="scientific">Kosakonia oryzendophytica</name>
    <dbReference type="NCBI Taxonomy" id="1005665"/>
    <lineage>
        <taxon>Bacteria</taxon>
        <taxon>Pseudomonadati</taxon>
        <taxon>Pseudomonadota</taxon>
        <taxon>Gammaproteobacteria</taxon>
        <taxon>Enterobacterales</taxon>
        <taxon>Enterobacteriaceae</taxon>
        <taxon>Kosakonia</taxon>
    </lineage>
</organism>
<proteinExistence type="predicted"/>
<dbReference type="Proteomes" id="UP000198975">
    <property type="component" value="Unassembled WGS sequence"/>
</dbReference>
<dbReference type="AlphaFoldDB" id="A0A1C4E0Q6"/>
<keyword evidence="1" id="KW-0808">Transferase</keyword>
<dbReference type="EMBL" id="FMAY01000016">
    <property type="protein sequence ID" value="SCC37196.1"/>
    <property type="molecule type" value="Genomic_DNA"/>
</dbReference>
<dbReference type="OrthoDB" id="7061431at2"/>
<sequence length="248" mass="27626">MATHFARGILTEGHLVSTRLPVTCHDSARQLPEHRRSRFLASRALLAEMMFMLYGISELPEIAIEASGKPAFTDSSLPQFSLSYAGNMVGVALTTEGECGLDMELQRATRGFHNPHGQKQPLFTGNEQLWINNQSDPNEAQTQILTLRQSVMKLIHQMQDDPGQLQLLPGSGRLRVAQLAQVEVMCDAEDVLIWSVAVAPAIESLKIWEFDSQKGWRYLADVQTRANDPASRLMRFTSLPAEKALILN</sequence>
<protein>
    <submittedName>
        <fullName evidence="1">Phosphopantetheinyl transferase</fullName>
    </submittedName>
</protein>
<evidence type="ECO:0000313" key="1">
    <source>
        <dbReference type="EMBL" id="SCC37196.1"/>
    </source>
</evidence>
<dbReference type="GO" id="GO:0000287">
    <property type="term" value="F:magnesium ion binding"/>
    <property type="evidence" value="ECO:0007669"/>
    <property type="project" value="InterPro"/>
</dbReference>
<dbReference type="Gene3D" id="3.90.470.20">
    <property type="entry name" value="4'-phosphopantetheinyl transferase domain"/>
    <property type="match status" value="1"/>
</dbReference>
<gene>
    <name evidence="1" type="ORF">GA0061071_11643</name>
</gene>